<evidence type="ECO:0000313" key="2">
    <source>
        <dbReference type="Proteomes" id="UP001327560"/>
    </source>
</evidence>
<keyword evidence="2" id="KW-1185">Reference proteome</keyword>
<dbReference type="EMBL" id="CP136898">
    <property type="protein sequence ID" value="WOL19002.1"/>
    <property type="molecule type" value="Genomic_DNA"/>
</dbReference>
<organism evidence="1 2">
    <name type="scientific">Canna indica</name>
    <name type="common">Indian-shot</name>
    <dbReference type="NCBI Taxonomy" id="4628"/>
    <lineage>
        <taxon>Eukaryota</taxon>
        <taxon>Viridiplantae</taxon>
        <taxon>Streptophyta</taxon>
        <taxon>Embryophyta</taxon>
        <taxon>Tracheophyta</taxon>
        <taxon>Spermatophyta</taxon>
        <taxon>Magnoliopsida</taxon>
        <taxon>Liliopsida</taxon>
        <taxon>Zingiberales</taxon>
        <taxon>Cannaceae</taxon>
        <taxon>Canna</taxon>
    </lineage>
</organism>
<name>A0AAQ3L1F1_9LILI</name>
<protein>
    <submittedName>
        <fullName evidence="1">Uncharacterized protein</fullName>
    </submittedName>
</protein>
<reference evidence="1 2" key="1">
    <citation type="submission" date="2023-10" db="EMBL/GenBank/DDBJ databases">
        <title>Chromosome-scale genome assembly provides insights into flower coloration mechanisms of Canna indica.</title>
        <authorList>
            <person name="Li C."/>
        </authorList>
    </citation>
    <scope>NUCLEOTIDE SEQUENCE [LARGE SCALE GENOMIC DNA]</scope>
    <source>
        <tissue evidence="1">Flower</tissue>
    </source>
</reference>
<sequence length="93" mass="9590">MSKVQGFSSSSSSAYCSPSCLSFGLCSSRGVDEQLRGGGRVPSAVHGDAVAGTGAPSADLEVFDRGSSRAAGAYRSHPEELRRLDRTILSPIA</sequence>
<dbReference type="Proteomes" id="UP001327560">
    <property type="component" value="Chromosome 9"/>
</dbReference>
<gene>
    <name evidence="1" type="ORF">Cni_G27799</name>
</gene>
<proteinExistence type="predicted"/>
<evidence type="ECO:0000313" key="1">
    <source>
        <dbReference type="EMBL" id="WOL19002.1"/>
    </source>
</evidence>
<dbReference type="AlphaFoldDB" id="A0AAQ3L1F1"/>
<accession>A0AAQ3L1F1</accession>